<evidence type="ECO:0008006" key="2">
    <source>
        <dbReference type="Google" id="ProtNLM"/>
    </source>
</evidence>
<accession>A0A381N7M7</accession>
<protein>
    <recommendedName>
        <fullName evidence="2">ATP-binding protein</fullName>
    </recommendedName>
</protein>
<feature type="non-terminal residue" evidence="1">
    <location>
        <position position="1"/>
    </location>
</feature>
<gene>
    <name evidence="1" type="ORF">METZ01_LOCUS3490</name>
</gene>
<evidence type="ECO:0000313" key="1">
    <source>
        <dbReference type="EMBL" id="SUZ50636.1"/>
    </source>
</evidence>
<reference evidence="1" key="1">
    <citation type="submission" date="2018-05" db="EMBL/GenBank/DDBJ databases">
        <authorList>
            <person name="Lanie J.A."/>
            <person name="Ng W.-L."/>
            <person name="Kazmierczak K.M."/>
            <person name="Andrzejewski T.M."/>
            <person name="Davidsen T.M."/>
            <person name="Wayne K.J."/>
            <person name="Tettelin H."/>
            <person name="Glass J.I."/>
            <person name="Rusch D."/>
            <person name="Podicherti R."/>
            <person name="Tsui H.-C.T."/>
            <person name="Winkler M.E."/>
        </authorList>
    </citation>
    <scope>NUCLEOTIDE SEQUENCE</scope>
</reference>
<dbReference type="AlphaFoldDB" id="A0A381N7M7"/>
<dbReference type="InterPro" id="IPR021456">
    <property type="entry name" value="DUF3107"/>
</dbReference>
<sequence>VDLRIGVSDNPREIRVEMADDTDVDALRADVDAAVAGGEAVLWFTDVRGRQVGVPSGRIAYVDIGAAGSENPVGFG</sequence>
<proteinExistence type="predicted"/>
<dbReference type="EMBL" id="UINC01000180">
    <property type="protein sequence ID" value="SUZ50636.1"/>
    <property type="molecule type" value="Genomic_DNA"/>
</dbReference>
<name>A0A381N7M7_9ZZZZ</name>
<dbReference type="Pfam" id="PF11305">
    <property type="entry name" value="DUF3107"/>
    <property type="match status" value="1"/>
</dbReference>
<organism evidence="1">
    <name type="scientific">marine metagenome</name>
    <dbReference type="NCBI Taxonomy" id="408172"/>
    <lineage>
        <taxon>unclassified sequences</taxon>
        <taxon>metagenomes</taxon>
        <taxon>ecological metagenomes</taxon>
    </lineage>
</organism>